<evidence type="ECO:0000313" key="3">
    <source>
        <dbReference type="RefSeq" id="XP_028030913.1"/>
    </source>
</evidence>
<feature type="region of interest" description="Disordered" evidence="1">
    <location>
        <begin position="655"/>
        <end position="676"/>
    </location>
</feature>
<dbReference type="KEGG" id="bman:114243579"/>
<organism evidence="2 3">
    <name type="scientific">Bombyx mandarina</name>
    <name type="common">Wild silk moth</name>
    <name type="synonym">Wild silkworm</name>
    <dbReference type="NCBI Taxonomy" id="7092"/>
    <lineage>
        <taxon>Eukaryota</taxon>
        <taxon>Metazoa</taxon>
        <taxon>Ecdysozoa</taxon>
        <taxon>Arthropoda</taxon>
        <taxon>Hexapoda</taxon>
        <taxon>Insecta</taxon>
        <taxon>Pterygota</taxon>
        <taxon>Neoptera</taxon>
        <taxon>Endopterygota</taxon>
        <taxon>Lepidoptera</taxon>
        <taxon>Glossata</taxon>
        <taxon>Ditrysia</taxon>
        <taxon>Bombycoidea</taxon>
        <taxon>Bombycidae</taxon>
        <taxon>Bombycinae</taxon>
        <taxon>Bombyx</taxon>
    </lineage>
</organism>
<dbReference type="RefSeq" id="XP_028030913.1">
    <property type="nucleotide sequence ID" value="XM_028175112.1"/>
</dbReference>
<feature type="compositionally biased region" description="Basic and acidic residues" evidence="1">
    <location>
        <begin position="926"/>
        <end position="952"/>
    </location>
</feature>
<proteinExistence type="predicted"/>
<feature type="compositionally biased region" description="Basic and acidic residues" evidence="1">
    <location>
        <begin position="737"/>
        <end position="756"/>
    </location>
</feature>
<feature type="compositionally biased region" description="Basic residues" evidence="1">
    <location>
        <begin position="1019"/>
        <end position="1032"/>
    </location>
</feature>
<feature type="compositionally biased region" description="Polar residues" evidence="1">
    <location>
        <begin position="910"/>
        <end position="925"/>
    </location>
</feature>
<feature type="compositionally biased region" description="Polar residues" evidence="1">
    <location>
        <begin position="1149"/>
        <end position="1165"/>
    </location>
</feature>
<keyword evidence="2" id="KW-1185">Reference proteome</keyword>
<sequence length="1392" mass="156280">MAIPPFPSQDLAKLVLGYLAEEQLMTAYDEFLQASPYLDAMQNEYDRIFMTSLKNILAEYRAVKIYVETCRPFTLRKKLFQCSSLLEIVKFLINFVDISKLEAIEKSNNVDKRQVSNISKNNECAVCNSSKLASCICTNRQTNQNVAQNNENLHSVETTSLADLPGNQVARRRPVRFLEKTSTALCGSVQNNRVHSTNVSMEMLSYNKEQNSSNSFVKSSGDNCPIGSINSTAKEVDLLKESKEKIQEFDSILDKVCQNNKVVDNISNITIQGIGNNFISGAGSFQDFASGVTGCNSPNAPVTEFSASETTKMQIAANKDTENMKDAQAVDKCELFFKVEPKRNSQKRNSQVLTTLKPKPPKEQKIKILSNVKVDSPFQNNERIHKMPQNNATSTPVQMQTIVINGKPAYRTHPTRANLQSFTKDEILAMPTIIVVPVSNQSQISSCSQTTTTTSQKEMTSNTIDPEERCLGPLIIDVPNSPIIKGNKTNVIETSKISGLVKTVDIMNNQIKNPSVPKDSHLTNVVDTNTPQVLPVAKKSSSTPRRTSHIRVLDFATPRRDLQETINEKMIHHNANTHVEVFISRQSTEIGFDNNSVTTTEEINGMPRTENNSIEKGATIINDFISDNVSYQKPKNKISDWDADLRAMAAVNENQVLQNSTSKKTKKKKPEKKKIKDDDVVEINTVKPKSKKYRKKEASTVVIDKEVAKVQDFPTIKPTINIKSGNDWNAVSLKGVSKKENEKNSKPNDEKCTETPEGDRLTLQNVVDAKLNISELLETPYKQAFYDIQMETPRCLGLDLPGEPMSDVKIMNIPTPRFFDSPKIVHLTPSSYSSRPTDYSSGGSYYKPDDQDYLRISDLEGPIISSKDEPCKEISNEGCDDSAKPSRPVRKCAKNVSYYRNSRLKETENKSNLISPKNDTITAKSISDDKKEEYIKPENKPKEAQCKSELKKRNSKKRKSPMIKDRSFMKIKPSARTPSKENLRRTKKSVFLSKSPKFQKKFKERNSNATPIIPSVPTKSRRKSSTPRKLHCSKTFNSESSEQDSPKDVKGTKNIICGTNSTNVQDSDTEQLALRWSDDGSQDIKSVQELSTTNEIEDLSKIQEYLETTNKQYEVQVGTLQIDLIKRGFDAETAKIIERDLLDTPPRNDGNTAELETSSNSQNGDKTFMQKTLKPDDSNSTIEPKTCKSLDESEYEVELSVSECNEESKNFFACEYVGQIEKSNSSPVTLKDSFTMEICVDDDLTIRLRATPFTVLFDQDPSEEQEMYNAKETEDAVNSIVNIDKLYTPLKDTAKAQCYEIFNSTLTSLDTPLKVSSPKTGHEVTVSEVVIERDRTDSKDKTETKKRKRPQSNSIDEPIETKKTKPDPQYLLSSANIQNMDIDSVLEKLHGP</sequence>
<feature type="region of interest" description="Disordered" evidence="1">
    <location>
        <begin position="909"/>
        <end position="1053"/>
    </location>
</feature>
<feature type="compositionally biased region" description="Basic and acidic residues" evidence="1">
    <location>
        <begin position="1331"/>
        <end position="1343"/>
    </location>
</feature>
<evidence type="ECO:0000256" key="1">
    <source>
        <dbReference type="SAM" id="MobiDB-lite"/>
    </source>
</evidence>
<protein>
    <submittedName>
        <fullName evidence="3">Uncharacterized protein LOC114243579</fullName>
    </submittedName>
</protein>
<dbReference type="Proteomes" id="UP000504629">
    <property type="component" value="Unplaced"/>
</dbReference>
<dbReference type="OrthoDB" id="6287635at2759"/>
<feature type="region of interest" description="Disordered" evidence="1">
    <location>
        <begin position="1331"/>
        <end position="1376"/>
    </location>
</feature>
<gene>
    <name evidence="3" type="primary">LOC114243579</name>
</gene>
<feature type="region of interest" description="Disordered" evidence="1">
    <location>
        <begin position="735"/>
        <end position="756"/>
    </location>
</feature>
<reference evidence="3" key="1">
    <citation type="submission" date="2025-08" db="UniProtKB">
        <authorList>
            <consortium name="RefSeq"/>
        </authorList>
    </citation>
    <scope>IDENTIFICATION</scope>
    <source>
        <tissue evidence="3">Silk gland</tissue>
    </source>
</reference>
<dbReference type="GeneID" id="114243579"/>
<feature type="compositionally biased region" description="Basic residues" evidence="1">
    <location>
        <begin position="663"/>
        <end position="673"/>
    </location>
</feature>
<evidence type="ECO:0000313" key="2">
    <source>
        <dbReference type="Proteomes" id="UP000504629"/>
    </source>
</evidence>
<name>A0A6J2JNQ7_BOMMA</name>
<feature type="region of interest" description="Disordered" evidence="1">
    <location>
        <begin position="1140"/>
        <end position="1185"/>
    </location>
</feature>
<accession>A0A6J2JNQ7</accession>